<evidence type="ECO:0000313" key="2">
    <source>
        <dbReference type="EMBL" id="CAB4997394.1"/>
    </source>
</evidence>
<dbReference type="SUPFAM" id="SSF89447">
    <property type="entry name" value="AbrB/MazE/MraZ-like"/>
    <property type="match status" value="1"/>
</dbReference>
<dbReference type="Pfam" id="PF04014">
    <property type="entry name" value="MazE_antitoxin"/>
    <property type="match status" value="1"/>
</dbReference>
<dbReference type="InterPro" id="IPR007159">
    <property type="entry name" value="SpoVT-AbrB_dom"/>
</dbReference>
<organism evidence="2">
    <name type="scientific">freshwater metagenome</name>
    <dbReference type="NCBI Taxonomy" id="449393"/>
    <lineage>
        <taxon>unclassified sequences</taxon>
        <taxon>metagenomes</taxon>
        <taxon>ecological metagenomes</taxon>
    </lineage>
</organism>
<dbReference type="GO" id="GO:0003677">
    <property type="term" value="F:DNA binding"/>
    <property type="evidence" value="ECO:0007669"/>
    <property type="project" value="InterPro"/>
</dbReference>
<evidence type="ECO:0000259" key="1">
    <source>
        <dbReference type="Pfam" id="PF04014"/>
    </source>
</evidence>
<dbReference type="Gene3D" id="2.10.260.10">
    <property type="match status" value="1"/>
</dbReference>
<dbReference type="InterPro" id="IPR037914">
    <property type="entry name" value="SpoVT-AbrB_sf"/>
</dbReference>
<feature type="domain" description="SpoVT-AbrB" evidence="1">
    <location>
        <begin position="4"/>
        <end position="37"/>
    </location>
</feature>
<dbReference type="EMBL" id="CAFBOM010000248">
    <property type="protein sequence ID" value="CAB4997394.1"/>
    <property type="molecule type" value="Genomic_DNA"/>
</dbReference>
<proteinExistence type="predicted"/>
<protein>
    <submittedName>
        <fullName evidence="2">Unannotated protein</fullName>
    </submittedName>
</protein>
<reference evidence="2" key="1">
    <citation type="submission" date="2020-05" db="EMBL/GenBank/DDBJ databases">
        <authorList>
            <person name="Chiriac C."/>
            <person name="Salcher M."/>
            <person name="Ghai R."/>
            <person name="Kavagutti S V."/>
        </authorList>
    </citation>
    <scope>NUCLEOTIDE SEQUENCE</scope>
</reference>
<sequence>MREKNQVTIPRATAQAVGIEPGTTFDIQYVNGVITLTLSEHRKPGDSLEQHAGIGKGLWGLTNNEIAESLEDDRDTWER</sequence>
<dbReference type="AlphaFoldDB" id="A0A6J7P5V8"/>
<accession>A0A6J7P5V8</accession>
<name>A0A6J7P5V8_9ZZZZ</name>
<gene>
    <name evidence="2" type="ORF">UFOPK3957_01370</name>
</gene>